<reference evidence="1" key="1">
    <citation type="journal article" date="2020" name="Stud. Mycol.">
        <title>101 Dothideomycetes genomes: a test case for predicting lifestyles and emergence of pathogens.</title>
        <authorList>
            <person name="Haridas S."/>
            <person name="Albert R."/>
            <person name="Binder M."/>
            <person name="Bloem J."/>
            <person name="Labutti K."/>
            <person name="Salamov A."/>
            <person name="Andreopoulos B."/>
            <person name="Baker S."/>
            <person name="Barry K."/>
            <person name="Bills G."/>
            <person name="Bluhm B."/>
            <person name="Cannon C."/>
            <person name="Castanera R."/>
            <person name="Culley D."/>
            <person name="Daum C."/>
            <person name="Ezra D."/>
            <person name="Gonzalez J."/>
            <person name="Henrissat B."/>
            <person name="Kuo A."/>
            <person name="Liang C."/>
            <person name="Lipzen A."/>
            <person name="Lutzoni F."/>
            <person name="Magnuson J."/>
            <person name="Mondo S."/>
            <person name="Nolan M."/>
            <person name="Ohm R."/>
            <person name="Pangilinan J."/>
            <person name="Park H.-J."/>
            <person name="Ramirez L."/>
            <person name="Alfaro M."/>
            <person name="Sun H."/>
            <person name="Tritt A."/>
            <person name="Yoshinaga Y."/>
            <person name="Zwiers L.-H."/>
            <person name="Turgeon B."/>
            <person name="Goodwin S."/>
            <person name="Spatafora J."/>
            <person name="Crous P."/>
            <person name="Grigoriev I."/>
        </authorList>
    </citation>
    <scope>NUCLEOTIDE SEQUENCE</scope>
    <source>
        <strain evidence="1">CBS 101060</strain>
    </source>
</reference>
<feature type="non-terminal residue" evidence="1">
    <location>
        <position position="56"/>
    </location>
</feature>
<dbReference type="EMBL" id="MU006111">
    <property type="protein sequence ID" value="KAF2835097.1"/>
    <property type="molecule type" value="Genomic_DNA"/>
</dbReference>
<comment type="caution">
    <text evidence="1">The sequence shown here is derived from an EMBL/GenBank/DDBJ whole genome shotgun (WGS) entry which is preliminary data.</text>
</comment>
<evidence type="ECO:0000313" key="2">
    <source>
        <dbReference type="Proteomes" id="UP000799429"/>
    </source>
</evidence>
<dbReference type="Proteomes" id="UP000799429">
    <property type="component" value="Unassembled WGS sequence"/>
</dbReference>
<organism evidence="1 2">
    <name type="scientific">Patellaria atrata CBS 101060</name>
    <dbReference type="NCBI Taxonomy" id="1346257"/>
    <lineage>
        <taxon>Eukaryota</taxon>
        <taxon>Fungi</taxon>
        <taxon>Dikarya</taxon>
        <taxon>Ascomycota</taxon>
        <taxon>Pezizomycotina</taxon>
        <taxon>Dothideomycetes</taxon>
        <taxon>Dothideomycetes incertae sedis</taxon>
        <taxon>Patellariales</taxon>
        <taxon>Patellariaceae</taxon>
        <taxon>Patellaria</taxon>
    </lineage>
</organism>
<accession>A0A9P4S2F2</accession>
<proteinExistence type="predicted"/>
<dbReference type="AlphaFoldDB" id="A0A9P4S2F2"/>
<protein>
    <submittedName>
        <fullName evidence="1">Uncharacterized protein</fullName>
    </submittedName>
</protein>
<sequence length="56" mass="6626">MPRKTVLKLKSVDNLVNIGVLTQPYFQIWPVAYDTYSQKILEISKISHWKLSHHFI</sequence>
<gene>
    <name evidence="1" type="ORF">M501DRAFT_999389</name>
</gene>
<name>A0A9P4S2F2_9PEZI</name>
<evidence type="ECO:0000313" key="1">
    <source>
        <dbReference type="EMBL" id="KAF2835097.1"/>
    </source>
</evidence>
<feature type="non-terminal residue" evidence="1">
    <location>
        <position position="1"/>
    </location>
</feature>
<keyword evidence="2" id="KW-1185">Reference proteome</keyword>